<dbReference type="InterPro" id="IPR018356">
    <property type="entry name" value="Tscrpt_reg_HTH_DeoR_CS"/>
</dbReference>
<dbReference type="InterPro" id="IPR037171">
    <property type="entry name" value="NagB/RpiA_transferase-like"/>
</dbReference>
<dbReference type="InterPro" id="IPR014036">
    <property type="entry name" value="DeoR-like_C"/>
</dbReference>
<dbReference type="PROSITE" id="PS51000">
    <property type="entry name" value="HTH_DEOR_2"/>
    <property type="match status" value="1"/>
</dbReference>
<keyword evidence="2" id="KW-0238">DNA-binding</keyword>
<dbReference type="PRINTS" id="PR00037">
    <property type="entry name" value="HTHLACR"/>
</dbReference>
<dbReference type="InterPro" id="IPR001034">
    <property type="entry name" value="DeoR_HTH"/>
</dbReference>
<dbReference type="AlphaFoldDB" id="A0A177KS00"/>
<accession>A0A177KS00</accession>
<dbReference type="GO" id="GO:0003700">
    <property type="term" value="F:DNA-binding transcription factor activity"/>
    <property type="evidence" value="ECO:0007669"/>
    <property type="project" value="InterPro"/>
</dbReference>
<dbReference type="Pfam" id="PF08220">
    <property type="entry name" value="HTH_DeoR"/>
    <property type="match status" value="1"/>
</dbReference>
<dbReference type="OrthoDB" id="9797223at2"/>
<protein>
    <submittedName>
        <fullName evidence="5">DeoR family transcriptional regulator</fullName>
    </submittedName>
</protein>
<proteinExistence type="predicted"/>
<dbReference type="SMART" id="SM01134">
    <property type="entry name" value="DeoRC"/>
    <property type="match status" value="1"/>
</dbReference>
<reference evidence="5 6" key="1">
    <citation type="submission" date="2016-01" db="EMBL/GenBank/DDBJ databases">
        <title>Investigation of taxonomic status of Bacillus aminovorans.</title>
        <authorList>
            <person name="Verma A."/>
            <person name="Pal Y."/>
            <person name="Krishnamurthi S."/>
        </authorList>
    </citation>
    <scope>NUCLEOTIDE SEQUENCE [LARGE SCALE GENOMIC DNA]</scope>
    <source>
        <strain evidence="5 6">DSM 4337</strain>
    </source>
</reference>
<evidence type="ECO:0000259" key="4">
    <source>
        <dbReference type="PROSITE" id="PS51000"/>
    </source>
</evidence>
<dbReference type="SUPFAM" id="SSF100950">
    <property type="entry name" value="NagB/RpiA/CoA transferase-like"/>
    <property type="match status" value="1"/>
</dbReference>
<feature type="domain" description="HTH deoR-type" evidence="4">
    <location>
        <begin position="3"/>
        <end position="58"/>
    </location>
</feature>
<name>A0A177KS00_9BACI</name>
<evidence type="ECO:0000313" key="5">
    <source>
        <dbReference type="EMBL" id="OAH56123.1"/>
    </source>
</evidence>
<dbReference type="InterPro" id="IPR036388">
    <property type="entry name" value="WH-like_DNA-bd_sf"/>
</dbReference>
<evidence type="ECO:0000256" key="3">
    <source>
        <dbReference type="ARBA" id="ARBA00023163"/>
    </source>
</evidence>
<dbReference type="SUPFAM" id="SSF46785">
    <property type="entry name" value="Winged helix' DNA-binding domain"/>
    <property type="match status" value="1"/>
</dbReference>
<keyword evidence="1" id="KW-0805">Transcription regulation</keyword>
<dbReference type="Gene3D" id="1.10.10.10">
    <property type="entry name" value="Winged helix-like DNA-binding domain superfamily/Winged helix DNA-binding domain"/>
    <property type="match status" value="1"/>
</dbReference>
<dbReference type="Gene3D" id="3.40.50.1360">
    <property type="match status" value="1"/>
</dbReference>
<keyword evidence="3" id="KW-0804">Transcription</keyword>
<dbReference type="SMART" id="SM00420">
    <property type="entry name" value="HTH_DEOR"/>
    <property type="match status" value="1"/>
</dbReference>
<dbReference type="RefSeq" id="WP_018394042.1">
    <property type="nucleotide sequence ID" value="NZ_LQWZ01000023.1"/>
</dbReference>
<gene>
    <name evidence="5" type="ORF">AWH48_05480</name>
</gene>
<sequence>MLTEERHLTILNLLKEKEVVKIHELTELTGASESTIRRDLTDLEDKGLLRRVHGGAAKVSRKRTEPSMNEKTNRFYEEKSVAGRLAASLIEDDDCIFIDAGTTTLAIIPYIQAKNIVVVTNGFDHLRLLAERGIEAYGTGGRLKESTKALTGTGAVHSLQQYWFDKAFLGVNGIHMVAGYTTPDPEEAIVKREALKRAQQPFIVTDASKFQESTFAYIAKLEDAVIVTGKITDKMRRMFAEKTDIKESLI</sequence>
<evidence type="ECO:0000256" key="1">
    <source>
        <dbReference type="ARBA" id="ARBA00023015"/>
    </source>
</evidence>
<dbReference type="PANTHER" id="PTHR30363">
    <property type="entry name" value="HTH-TYPE TRANSCRIPTIONAL REGULATOR SRLR-RELATED"/>
    <property type="match status" value="1"/>
</dbReference>
<dbReference type="EMBL" id="LQWZ01000023">
    <property type="protein sequence ID" value="OAH56123.1"/>
    <property type="molecule type" value="Genomic_DNA"/>
</dbReference>
<evidence type="ECO:0000256" key="2">
    <source>
        <dbReference type="ARBA" id="ARBA00023125"/>
    </source>
</evidence>
<dbReference type="GO" id="GO:0003677">
    <property type="term" value="F:DNA binding"/>
    <property type="evidence" value="ECO:0007669"/>
    <property type="project" value="UniProtKB-KW"/>
</dbReference>
<organism evidence="5 6">
    <name type="scientific">Domibacillus aminovorans</name>
    <dbReference type="NCBI Taxonomy" id="29332"/>
    <lineage>
        <taxon>Bacteria</taxon>
        <taxon>Bacillati</taxon>
        <taxon>Bacillota</taxon>
        <taxon>Bacilli</taxon>
        <taxon>Bacillales</taxon>
        <taxon>Bacillaceae</taxon>
        <taxon>Domibacillus</taxon>
    </lineage>
</organism>
<comment type="caution">
    <text evidence="5">The sequence shown here is derived from an EMBL/GenBank/DDBJ whole genome shotgun (WGS) entry which is preliminary data.</text>
</comment>
<dbReference type="InterPro" id="IPR036390">
    <property type="entry name" value="WH_DNA-bd_sf"/>
</dbReference>
<dbReference type="PANTHER" id="PTHR30363:SF56">
    <property type="entry name" value="TRANSCRIPTIONAL REGULATOR, DEOR FAMILY"/>
    <property type="match status" value="1"/>
</dbReference>
<evidence type="ECO:0000313" key="6">
    <source>
        <dbReference type="Proteomes" id="UP000077271"/>
    </source>
</evidence>
<dbReference type="Pfam" id="PF00455">
    <property type="entry name" value="DeoRC"/>
    <property type="match status" value="1"/>
</dbReference>
<dbReference type="Proteomes" id="UP000077271">
    <property type="component" value="Unassembled WGS sequence"/>
</dbReference>
<dbReference type="PROSITE" id="PS00894">
    <property type="entry name" value="HTH_DEOR_1"/>
    <property type="match status" value="1"/>
</dbReference>
<dbReference type="InterPro" id="IPR050313">
    <property type="entry name" value="Carb_Metab_HTH_regulators"/>
</dbReference>